<feature type="transmembrane region" description="Helical" evidence="1">
    <location>
        <begin position="20"/>
        <end position="39"/>
    </location>
</feature>
<dbReference type="AlphaFoldDB" id="A0A285TKQ4"/>
<evidence type="ECO:0000313" key="2">
    <source>
        <dbReference type="EMBL" id="SOC21266.1"/>
    </source>
</evidence>
<gene>
    <name evidence="2" type="ORF">SAMN05877831_12213</name>
</gene>
<accession>A0A285TKQ4</accession>
<organism evidence="2 3">
    <name type="scientific">Rhodobacter maris</name>
    <dbReference type="NCBI Taxonomy" id="446682"/>
    <lineage>
        <taxon>Bacteria</taxon>
        <taxon>Pseudomonadati</taxon>
        <taxon>Pseudomonadota</taxon>
        <taxon>Alphaproteobacteria</taxon>
        <taxon>Rhodobacterales</taxon>
        <taxon>Rhodobacter group</taxon>
        <taxon>Rhodobacter</taxon>
    </lineage>
</organism>
<reference evidence="3" key="1">
    <citation type="submission" date="2017-08" db="EMBL/GenBank/DDBJ databases">
        <authorList>
            <person name="Varghese N."/>
            <person name="Submissions S."/>
        </authorList>
    </citation>
    <scope>NUCLEOTIDE SEQUENCE [LARGE SCALE GENOMIC DNA]</scope>
    <source>
        <strain evidence="3">JA276</strain>
    </source>
</reference>
<keyword evidence="1" id="KW-0812">Transmembrane</keyword>
<sequence length="74" mass="7932">MSDLSIADVAIFVLGKSVGALLRVATWLVFFALFVILALRRGRVRAALRTAALLAASIFAPALLPLRDPLLQSL</sequence>
<proteinExistence type="predicted"/>
<keyword evidence="3" id="KW-1185">Reference proteome</keyword>
<evidence type="ECO:0000256" key="1">
    <source>
        <dbReference type="SAM" id="Phobius"/>
    </source>
</evidence>
<feature type="transmembrane region" description="Helical" evidence="1">
    <location>
        <begin position="46"/>
        <end position="64"/>
    </location>
</feature>
<evidence type="ECO:0000313" key="3">
    <source>
        <dbReference type="Proteomes" id="UP000219111"/>
    </source>
</evidence>
<evidence type="ECO:0008006" key="4">
    <source>
        <dbReference type="Google" id="ProtNLM"/>
    </source>
</evidence>
<keyword evidence="1" id="KW-1133">Transmembrane helix</keyword>
<dbReference type="Proteomes" id="UP000219111">
    <property type="component" value="Unassembled WGS sequence"/>
</dbReference>
<dbReference type="RefSeq" id="WP_097071440.1">
    <property type="nucleotide sequence ID" value="NZ_OBMT01000022.1"/>
</dbReference>
<keyword evidence="1" id="KW-0472">Membrane</keyword>
<protein>
    <recommendedName>
        <fullName evidence="4">BlaR1 peptidase M56</fullName>
    </recommendedName>
</protein>
<name>A0A285TKQ4_9RHOB</name>
<dbReference type="EMBL" id="OBMT01000022">
    <property type="protein sequence ID" value="SOC21266.1"/>
    <property type="molecule type" value="Genomic_DNA"/>
</dbReference>